<comment type="caution">
    <text evidence="1">The sequence shown here is derived from an EMBL/GenBank/DDBJ whole genome shotgun (WGS) entry which is preliminary data.</text>
</comment>
<dbReference type="AlphaFoldDB" id="A0A3S4THQ1"/>
<dbReference type="OrthoDB" id="6263146at2"/>
<protein>
    <submittedName>
        <fullName evidence="1">Uncharacterized protein</fullName>
    </submittedName>
</protein>
<name>A0A3S4THQ1_9GAMM</name>
<dbReference type="EMBL" id="RJLM01000024">
    <property type="protein sequence ID" value="RWX52865.1"/>
    <property type="molecule type" value="Genomic_DNA"/>
</dbReference>
<accession>A0A3S4THQ1</accession>
<sequence length="247" mass="28736">MSAKQKRQYKKMSKAGTIKKYSETCKRVIVAQGNDSLPLSTRRAIDLVNKYLEKPFILKSLNRLASKTSNQQARVRDRIRKVIITLLSYMTWSNRYIGIAKRDVFDTVCHDVFIETHEQIHGEKIAKRTWERDIRRLKDAGYIDTKPVHSVSENDVRGETCPKWFTDKIFLELGFKVAELRDWAERSFNKLLQAGLTNEWPVFIPKSPRPCPRQTEIDFPASTYDEVPDEFAEGFGWDFDSDIPLNS</sequence>
<gene>
    <name evidence="1" type="ORF">EDI28_25085</name>
</gene>
<dbReference type="RefSeq" id="WP_128786561.1">
    <property type="nucleotide sequence ID" value="NZ_RJLM01000024.1"/>
</dbReference>
<evidence type="ECO:0000313" key="2">
    <source>
        <dbReference type="Proteomes" id="UP000287563"/>
    </source>
</evidence>
<dbReference type="Proteomes" id="UP000287563">
    <property type="component" value="Unassembled WGS sequence"/>
</dbReference>
<keyword evidence="2" id="KW-1185">Reference proteome</keyword>
<organism evidence="1 2">
    <name type="scientific">Photobacterium chitinilyticum</name>
    <dbReference type="NCBI Taxonomy" id="2485123"/>
    <lineage>
        <taxon>Bacteria</taxon>
        <taxon>Pseudomonadati</taxon>
        <taxon>Pseudomonadota</taxon>
        <taxon>Gammaproteobacteria</taxon>
        <taxon>Vibrionales</taxon>
        <taxon>Vibrionaceae</taxon>
        <taxon>Photobacterium</taxon>
    </lineage>
</organism>
<evidence type="ECO:0000313" key="1">
    <source>
        <dbReference type="EMBL" id="RWX52865.1"/>
    </source>
</evidence>
<reference evidence="1 2" key="1">
    <citation type="submission" date="2018-11" db="EMBL/GenBank/DDBJ databases">
        <title>Photobacterium sp. BEI247 sp. nov., a marine bacterium isolated from Yongle Blue Hole in the South China Sea.</title>
        <authorList>
            <person name="Wang X."/>
        </authorList>
    </citation>
    <scope>NUCLEOTIDE SEQUENCE [LARGE SCALE GENOMIC DNA]</scope>
    <source>
        <strain evidence="2">BEI247</strain>
    </source>
</reference>
<proteinExistence type="predicted"/>